<dbReference type="Pfam" id="PF11717">
    <property type="entry name" value="Tudor-knot"/>
    <property type="match status" value="1"/>
</dbReference>
<evidence type="ECO:0000256" key="10">
    <source>
        <dbReference type="ARBA" id="ARBA00023242"/>
    </source>
</evidence>
<reference evidence="16" key="1">
    <citation type="submission" date="2025-08" db="UniProtKB">
        <authorList>
            <consortium name="Ensembl"/>
        </authorList>
    </citation>
    <scope>IDENTIFICATION</scope>
    <source>
        <strain evidence="16">broiler</strain>
    </source>
</reference>
<dbReference type="Ensembl" id="ENSGALT00010002969.1">
    <property type="protein sequence ID" value="ENSGALP00010001515.1"/>
    <property type="gene ID" value="ENSGALG00010001283.1"/>
</dbReference>
<evidence type="ECO:0000256" key="7">
    <source>
        <dbReference type="ARBA" id="ARBA00023015"/>
    </source>
</evidence>
<comment type="catalytic activity">
    <reaction evidence="13">
        <text>L-lysyl-[histone] + acetyl-CoA = N(6)-acetyl-L-lysyl-[histone] + CoA + H(+)</text>
        <dbReference type="Rhea" id="RHEA:21992"/>
        <dbReference type="Rhea" id="RHEA-COMP:9845"/>
        <dbReference type="Rhea" id="RHEA-COMP:11338"/>
        <dbReference type="ChEBI" id="CHEBI:15378"/>
        <dbReference type="ChEBI" id="CHEBI:29969"/>
        <dbReference type="ChEBI" id="CHEBI:57287"/>
        <dbReference type="ChEBI" id="CHEBI:57288"/>
        <dbReference type="ChEBI" id="CHEBI:61930"/>
        <dbReference type="EC" id="2.3.1.48"/>
    </reaction>
    <physiologicalReaction direction="left-to-right" evidence="13">
        <dbReference type="Rhea" id="RHEA:21993"/>
    </physiologicalReaction>
</comment>
<protein>
    <recommendedName>
        <fullName evidence="3">histone acetyltransferase</fullName>
        <ecNumber evidence="3">2.3.1.48</ecNumber>
    </recommendedName>
</protein>
<dbReference type="GlyGen" id="A0A8V0X4X8">
    <property type="glycosylation" value="1 site"/>
</dbReference>
<keyword evidence="8" id="KW-0804">Transcription</keyword>
<evidence type="ECO:0000256" key="1">
    <source>
        <dbReference type="ARBA" id="ARBA00004123"/>
    </source>
</evidence>
<keyword evidence="7" id="KW-0805">Transcription regulation</keyword>
<dbReference type="AlphaFoldDB" id="A0A8V0X4X8"/>
<feature type="region of interest" description="Disordered" evidence="14">
    <location>
        <begin position="108"/>
        <end position="231"/>
    </location>
</feature>
<reference evidence="16" key="2">
    <citation type="submission" date="2025-09" db="UniProtKB">
        <authorList>
            <consortium name="Ensembl"/>
        </authorList>
    </citation>
    <scope>IDENTIFICATION</scope>
    <source>
        <strain evidence="16">broiler</strain>
    </source>
</reference>
<dbReference type="GO" id="GO:0006281">
    <property type="term" value="P:DNA repair"/>
    <property type="evidence" value="ECO:0007669"/>
    <property type="project" value="UniProtKB-KW"/>
</dbReference>
<dbReference type="FunFam" id="2.30.30.140:FF:000013">
    <property type="entry name" value="Histone acetyltransferase"/>
    <property type="match status" value="1"/>
</dbReference>
<keyword evidence="5" id="KW-0227">DNA damage</keyword>
<comment type="similarity">
    <text evidence="2">Belongs to the MYST (SAS/MOZ) family.</text>
</comment>
<keyword evidence="17" id="KW-1185">Reference proteome</keyword>
<dbReference type="GO" id="GO:0010468">
    <property type="term" value="P:regulation of gene expression"/>
    <property type="evidence" value="ECO:0007669"/>
    <property type="project" value="UniProtKB-ARBA"/>
</dbReference>
<organism evidence="16 17">
    <name type="scientific">Gallus gallus</name>
    <name type="common">Chicken</name>
    <dbReference type="NCBI Taxonomy" id="9031"/>
    <lineage>
        <taxon>Eukaryota</taxon>
        <taxon>Metazoa</taxon>
        <taxon>Chordata</taxon>
        <taxon>Craniata</taxon>
        <taxon>Vertebrata</taxon>
        <taxon>Euteleostomi</taxon>
        <taxon>Archelosauria</taxon>
        <taxon>Archosauria</taxon>
        <taxon>Dinosauria</taxon>
        <taxon>Saurischia</taxon>
        <taxon>Theropoda</taxon>
        <taxon>Coelurosauria</taxon>
        <taxon>Aves</taxon>
        <taxon>Neognathae</taxon>
        <taxon>Galloanserae</taxon>
        <taxon>Galliformes</taxon>
        <taxon>Phasianidae</taxon>
        <taxon>Phasianinae</taxon>
        <taxon>Gallus</taxon>
    </lineage>
</organism>
<dbReference type="SUPFAM" id="SSF54160">
    <property type="entry name" value="Chromo domain-like"/>
    <property type="match status" value="1"/>
</dbReference>
<evidence type="ECO:0000256" key="13">
    <source>
        <dbReference type="ARBA" id="ARBA00048940"/>
    </source>
</evidence>
<evidence type="ECO:0000313" key="16">
    <source>
        <dbReference type="Ensembl" id="ENSGALP00010001515.1"/>
    </source>
</evidence>
<accession>A0A8V0X4X8</accession>
<keyword evidence="10" id="KW-0539">Nucleus</keyword>
<feature type="compositionally biased region" description="Low complexity" evidence="14">
    <location>
        <begin position="183"/>
        <end position="212"/>
    </location>
</feature>
<proteinExistence type="inferred from homology"/>
<evidence type="ECO:0000256" key="5">
    <source>
        <dbReference type="ARBA" id="ARBA00022763"/>
    </source>
</evidence>
<evidence type="ECO:0000256" key="6">
    <source>
        <dbReference type="ARBA" id="ARBA00022990"/>
    </source>
</evidence>
<evidence type="ECO:0000313" key="17">
    <source>
        <dbReference type="Proteomes" id="UP000000539"/>
    </source>
</evidence>
<dbReference type="Proteomes" id="UP000000539">
    <property type="component" value="Unassembled WGS sequence"/>
</dbReference>
<dbReference type="GO" id="GO:0000785">
    <property type="term" value="C:chromatin"/>
    <property type="evidence" value="ECO:0007669"/>
    <property type="project" value="UniProtKB-ARBA"/>
</dbReference>
<dbReference type="GO" id="GO:0061733">
    <property type="term" value="F:protein-lysine-acetyltransferase activity"/>
    <property type="evidence" value="ECO:0007669"/>
    <property type="project" value="UniProtKB-EC"/>
</dbReference>
<feature type="compositionally biased region" description="Basic and acidic residues" evidence="14">
    <location>
        <begin position="108"/>
        <end position="117"/>
    </location>
</feature>
<dbReference type="GO" id="GO:0032991">
    <property type="term" value="C:protein-containing complex"/>
    <property type="evidence" value="ECO:0007669"/>
    <property type="project" value="UniProtKB-ARBA"/>
</dbReference>
<dbReference type="SMART" id="SM00298">
    <property type="entry name" value="CHROMO"/>
    <property type="match status" value="1"/>
</dbReference>
<keyword evidence="4" id="KW-0808">Transferase</keyword>
<evidence type="ECO:0000256" key="3">
    <source>
        <dbReference type="ARBA" id="ARBA00013184"/>
    </source>
</evidence>
<comment type="catalytic activity">
    <reaction evidence="11">
        <text>2-hydroxyisobutanoyl-CoA + L-lysyl-[protein] = N(6)-(2-hydroxyisobutanoyl)-L-lysyl-[protein] + CoA + H(+)</text>
        <dbReference type="Rhea" id="RHEA:24180"/>
        <dbReference type="Rhea" id="RHEA-COMP:9752"/>
        <dbReference type="Rhea" id="RHEA-COMP:15921"/>
        <dbReference type="ChEBI" id="CHEBI:15378"/>
        <dbReference type="ChEBI" id="CHEBI:29969"/>
        <dbReference type="ChEBI" id="CHEBI:57287"/>
        <dbReference type="ChEBI" id="CHEBI:131780"/>
        <dbReference type="ChEBI" id="CHEBI:144968"/>
    </reaction>
    <physiologicalReaction direction="left-to-right" evidence="11">
        <dbReference type="Rhea" id="RHEA:24181"/>
    </physiologicalReaction>
</comment>
<evidence type="ECO:0000256" key="2">
    <source>
        <dbReference type="ARBA" id="ARBA00010107"/>
    </source>
</evidence>
<evidence type="ECO:0000259" key="15">
    <source>
        <dbReference type="SMART" id="SM00298"/>
    </source>
</evidence>
<feature type="compositionally biased region" description="Basic and acidic residues" evidence="14">
    <location>
        <begin position="129"/>
        <end position="139"/>
    </location>
</feature>
<evidence type="ECO:0000256" key="11">
    <source>
        <dbReference type="ARBA" id="ARBA00047557"/>
    </source>
</evidence>
<evidence type="ECO:0000256" key="9">
    <source>
        <dbReference type="ARBA" id="ARBA00023204"/>
    </source>
</evidence>
<comment type="subcellular location">
    <subcellularLocation>
        <location evidence="1">Nucleus</location>
    </subcellularLocation>
</comment>
<evidence type="ECO:0000256" key="4">
    <source>
        <dbReference type="ARBA" id="ARBA00022679"/>
    </source>
</evidence>
<feature type="domain" description="Chromo" evidence="15">
    <location>
        <begin position="65"/>
        <end position="116"/>
    </location>
</feature>
<evidence type="ECO:0000256" key="8">
    <source>
        <dbReference type="ARBA" id="ARBA00023163"/>
    </source>
</evidence>
<dbReference type="CDD" id="cd18985">
    <property type="entry name" value="CBD_TIP60_like"/>
    <property type="match status" value="1"/>
</dbReference>
<evidence type="ECO:0000256" key="12">
    <source>
        <dbReference type="ARBA" id="ARBA00047752"/>
    </source>
</evidence>
<dbReference type="GO" id="GO:0005634">
    <property type="term" value="C:nucleus"/>
    <property type="evidence" value="ECO:0007669"/>
    <property type="project" value="UniProtKB-SubCell"/>
</dbReference>
<dbReference type="Gene3D" id="2.30.30.140">
    <property type="match status" value="1"/>
</dbReference>
<evidence type="ECO:0000256" key="14">
    <source>
        <dbReference type="SAM" id="MobiDB-lite"/>
    </source>
</evidence>
<sequence>MRMRNRKRAEKGRKWVEREEEALWAPSGSGALHPEAACGEMAEAAEVSEGCRLPVLRRNQDNEDEWPLAEILSVKDISGRRLFYVHYIDFNKRLDEWVTPERLDLQRVQGPRKEAKTPTKNGLPGSRPDSPERDPRKSLELALAPASGKSLPGPPGPPGPTRATGASGVGAGAAAPHPPLPSAPGQRGRAPPGPAASHGNPSPGVPNGSPSLSPSPFPTGPGHCPHHCSHHRPQRWSSSLSSSGFLSLFSMGCCPQWVPNIVPDGSWSLFPSLSPLGLCHCPQWISVPNGFASLSPMGLRHCPQWVLIFVPNGSPMVSPLSPRLYPVGHCP</sequence>
<dbReference type="InterPro" id="IPR016197">
    <property type="entry name" value="Chromo-like_dom_sf"/>
</dbReference>
<dbReference type="InterPro" id="IPR000953">
    <property type="entry name" value="Chromo/chromo_shadow_dom"/>
</dbReference>
<name>A0A8V0X4X8_CHICK</name>
<dbReference type="InterPro" id="IPR025995">
    <property type="entry name" value="Tudor-knot"/>
</dbReference>
<keyword evidence="9" id="KW-0234">DNA repair</keyword>
<dbReference type="EC" id="2.3.1.48" evidence="3"/>
<keyword evidence="6" id="KW-0007">Acetylation</keyword>
<comment type="catalytic activity">
    <reaction evidence="12">
        <text>(2E)-butenoyl-CoA + L-lysyl-[protein] = N(6)-(2E)-butenoyl-L-lysyl-[protein] + CoA + H(+)</text>
        <dbReference type="Rhea" id="RHEA:53908"/>
        <dbReference type="Rhea" id="RHEA-COMP:9752"/>
        <dbReference type="Rhea" id="RHEA-COMP:13707"/>
        <dbReference type="ChEBI" id="CHEBI:15378"/>
        <dbReference type="ChEBI" id="CHEBI:29969"/>
        <dbReference type="ChEBI" id="CHEBI:57287"/>
        <dbReference type="ChEBI" id="CHEBI:57332"/>
        <dbReference type="ChEBI" id="CHEBI:137954"/>
    </reaction>
    <physiologicalReaction direction="left-to-right" evidence="12">
        <dbReference type="Rhea" id="RHEA:53909"/>
    </physiologicalReaction>
</comment>